<reference evidence="1 2" key="1">
    <citation type="submission" date="2021-08" db="EMBL/GenBank/DDBJ databases">
        <authorList>
            <person name="Tuo L."/>
        </authorList>
    </citation>
    <scope>NUCLEOTIDE SEQUENCE [LARGE SCALE GENOMIC DNA]</scope>
    <source>
        <strain evidence="1 2">JCM 31229</strain>
    </source>
</reference>
<organism evidence="1 2">
    <name type="scientific">Sphingomonas colocasiae</name>
    <dbReference type="NCBI Taxonomy" id="1848973"/>
    <lineage>
        <taxon>Bacteria</taxon>
        <taxon>Pseudomonadati</taxon>
        <taxon>Pseudomonadota</taxon>
        <taxon>Alphaproteobacteria</taxon>
        <taxon>Sphingomonadales</taxon>
        <taxon>Sphingomonadaceae</taxon>
        <taxon>Sphingomonas</taxon>
    </lineage>
</organism>
<dbReference type="Proteomes" id="UP000706039">
    <property type="component" value="Unassembled WGS sequence"/>
</dbReference>
<protein>
    <submittedName>
        <fullName evidence="1">Uncharacterized protein</fullName>
    </submittedName>
</protein>
<accession>A0ABS7PWS9</accession>
<dbReference type="SUPFAM" id="SSF69118">
    <property type="entry name" value="AhpD-like"/>
    <property type="match status" value="1"/>
</dbReference>
<comment type="caution">
    <text evidence="1">The sequence shown here is derived from an EMBL/GenBank/DDBJ whole genome shotgun (WGS) entry which is preliminary data.</text>
</comment>
<keyword evidence="2" id="KW-1185">Reference proteome</keyword>
<evidence type="ECO:0000313" key="1">
    <source>
        <dbReference type="EMBL" id="MBY8825817.1"/>
    </source>
</evidence>
<dbReference type="RefSeq" id="WP_222992913.1">
    <property type="nucleotide sequence ID" value="NZ_JAINVV010000013.1"/>
</dbReference>
<gene>
    <name evidence="1" type="ORF">K7G82_26175</name>
</gene>
<proteinExistence type="predicted"/>
<dbReference type="InterPro" id="IPR029032">
    <property type="entry name" value="AhpD-like"/>
</dbReference>
<dbReference type="EMBL" id="JAINVV010000013">
    <property type="protein sequence ID" value="MBY8825817.1"/>
    <property type="molecule type" value="Genomic_DNA"/>
</dbReference>
<name>A0ABS7PWS9_9SPHN</name>
<evidence type="ECO:0000313" key="2">
    <source>
        <dbReference type="Proteomes" id="UP000706039"/>
    </source>
</evidence>
<sequence>MAFLDFAQPRLSPAVAGVVSQAAFQGHEWAVIALARSDGAASLSAPGRFRRLIESFFKIRRPNRLADPRLEALRRMAVLLRIGGGKASDDERAGFLSAGYTRSQLSALAAYVTKAIRP</sequence>